<proteinExistence type="predicted"/>
<dbReference type="EnsemblMetazoa" id="GBRI006964-RA">
    <property type="protein sequence ID" value="GBRI006964-PA"/>
    <property type="gene ID" value="GBRI006964"/>
</dbReference>
<reference evidence="3" key="1">
    <citation type="submission" date="2014-03" db="EMBL/GenBank/DDBJ databases">
        <authorList>
            <person name="Aksoy S."/>
            <person name="Warren W."/>
            <person name="Wilson R.K."/>
        </authorList>
    </citation>
    <scope>NUCLEOTIDE SEQUENCE [LARGE SCALE GENOMIC DNA]</scope>
    <source>
        <strain evidence="3">IAEA</strain>
    </source>
</reference>
<reference evidence="2" key="2">
    <citation type="submission" date="2020-05" db="UniProtKB">
        <authorList>
            <consortium name="EnsemblMetazoa"/>
        </authorList>
    </citation>
    <scope>IDENTIFICATION</scope>
    <source>
        <strain evidence="2">IAEA</strain>
    </source>
</reference>
<protein>
    <submittedName>
        <fullName evidence="2">Uncharacterized protein</fullName>
    </submittedName>
</protein>
<name>A0A1A9W5F2_9MUSC</name>
<evidence type="ECO:0000313" key="2">
    <source>
        <dbReference type="EnsemblMetazoa" id="GBRI006964-PA"/>
    </source>
</evidence>
<accession>A0A1A9W5F2</accession>
<organism evidence="2 3">
    <name type="scientific">Glossina brevipalpis</name>
    <dbReference type="NCBI Taxonomy" id="37001"/>
    <lineage>
        <taxon>Eukaryota</taxon>
        <taxon>Metazoa</taxon>
        <taxon>Ecdysozoa</taxon>
        <taxon>Arthropoda</taxon>
        <taxon>Hexapoda</taxon>
        <taxon>Insecta</taxon>
        <taxon>Pterygota</taxon>
        <taxon>Neoptera</taxon>
        <taxon>Endopterygota</taxon>
        <taxon>Diptera</taxon>
        <taxon>Brachycera</taxon>
        <taxon>Muscomorpha</taxon>
        <taxon>Hippoboscoidea</taxon>
        <taxon>Glossinidae</taxon>
        <taxon>Glossina</taxon>
    </lineage>
</organism>
<sequence>MAETVVVHPMAETMGGVDEGDHTPAHTPTKIISKDEIEKIEITLDHSHISAVSVDTTDAGNSLTILNIFTANKKEAEVYVAYEDQDSNFEERLMFKDEV</sequence>
<keyword evidence="3" id="KW-1185">Reference proteome</keyword>
<dbReference type="Proteomes" id="UP000091820">
    <property type="component" value="Unassembled WGS sequence"/>
</dbReference>
<feature type="region of interest" description="Disordered" evidence="1">
    <location>
        <begin position="1"/>
        <end position="28"/>
    </location>
</feature>
<dbReference type="AlphaFoldDB" id="A0A1A9W5F2"/>
<dbReference type="VEuPathDB" id="VectorBase:GBRI006964"/>
<evidence type="ECO:0000313" key="3">
    <source>
        <dbReference type="Proteomes" id="UP000091820"/>
    </source>
</evidence>
<evidence type="ECO:0000256" key="1">
    <source>
        <dbReference type="SAM" id="MobiDB-lite"/>
    </source>
</evidence>